<name>A0A6P5EK22_ANACO</name>
<keyword evidence="1" id="KW-1185">Reference proteome</keyword>
<dbReference type="GeneID" id="109705510"/>
<reference evidence="2" key="2">
    <citation type="submission" date="2025-08" db="UniProtKB">
        <authorList>
            <consortium name="RefSeq"/>
        </authorList>
    </citation>
    <scope>IDENTIFICATION</scope>
    <source>
        <tissue evidence="2">Leaf</tissue>
    </source>
</reference>
<dbReference type="AlphaFoldDB" id="A0A6P5EK22"/>
<dbReference type="Proteomes" id="UP000515123">
    <property type="component" value="Unplaced"/>
</dbReference>
<evidence type="ECO:0000313" key="1">
    <source>
        <dbReference type="Proteomes" id="UP000515123"/>
    </source>
</evidence>
<proteinExistence type="predicted"/>
<dbReference type="RefSeq" id="XP_020081828.1">
    <property type="nucleotide sequence ID" value="XM_020226239.1"/>
</dbReference>
<gene>
    <name evidence="2" type="primary">LOC109705510</name>
</gene>
<accession>A0A6P5EK22</accession>
<organism evidence="1 2">
    <name type="scientific">Ananas comosus</name>
    <name type="common">Pineapple</name>
    <name type="synonym">Ananas ananas</name>
    <dbReference type="NCBI Taxonomy" id="4615"/>
    <lineage>
        <taxon>Eukaryota</taxon>
        <taxon>Viridiplantae</taxon>
        <taxon>Streptophyta</taxon>
        <taxon>Embryophyta</taxon>
        <taxon>Tracheophyta</taxon>
        <taxon>Spermatophyta</taxon>
        <taxon>Magnoliopsida</taxon>
        <taxon>Liliopsida</taxon>
        <taxon>Poales</taxon>
        <taxon>Bromeliaceae</taxon>
        <taxon>Bromelioideae</taxon>
        <taxon>Ananas</taxon>
    </lineage>
</organism>
<evidence type="ECO:0000313" key="2">
    <source>
        <dbReference type="RefSeq" id="XP_020081828.1"/>
    </source>
</evidence>
<reference evidence="1" key="1">
    <citation type="journal article" date="2015" name="Nat. Genet.">
        <title>The pineapple genome and the evolution of CAM photosynthesis.</title>
        <authorList>
            <person name="Ming R."/>
            <person name="VanBuren R."/>
            <person name="Wai C.M."/>
            <person name="Tang H."/>
            <person name="Schatz M.C."/>
            <person name="Bowers J.E."/>
            <person name="Lyons E."/>
            <person name="Wang M.L."/>
            <person name="Chen J."/>
            <person name="Biggers E."/>
            <person name="Zhang J."/>
            <person name="Huang L."/>
            <person name="Zhang L."/>
            <person name="Miao W."/>
            <person name="Zhang J."/>
            <person name="Ye Z."/>
            <person name="Miao C."/>
            <person name="Lin Z."/>
            <person name="Wang H."/>
            <person name="Zhou H."/>
            <person name="Yim W.C."/>
            <person name="Priest H.D."/>
            <person name="Zheng C."/>
            <person name="Woodhouse M."/>
            <person name="Edger P.P."/>
            <person name="Guyot R."/>
            <person name="Guo H.B."/>
            <person name="Guo H."/>
            <person name="Zheng G."/>
            <person name="Singh R."/>
            <person name="Sharma A."/>
            <person name="Min X."/>
            <person name="Zheng Y."/>
            <person name="Lee H."/>
            <person name="Gurtowski J."/>
            <person name="Sedlazeck F.J."/>
            <person name="Harkess A."/>
            <person name="McKain M.R."/>
            <person name="Liao Z."/>
            <person name="Fang J."/>
            <person name="Liu J."/>
            <person name="Zhang X."/>
            <person name="Zhang Q."/>
            <person name="Hu W."/>
            <person name="Qin Y."/>
            <person name="Wang K."/>
            <person name="Chen L.Y."/>
            <person name="Shirley N."/>
            <person name="Lin Y.R."/>
            <person name="Liu L.Y."/>
            <person name="Hernandez A.G."/>
            <person name="Wright C.L."/>
            <person name="Bulone V."/>
            <person name="Tuskan G.A."/>
            <person name="Heath K."/>
            <person name="Zee F."/>
            <person name="Moore P.H."/>
            <person name="Sunkar R."/>
            <person name="Leebens-Mack J.H."/>
            <person name="Mockler T."/>
            <person name="Bennetzen J.L."/>
            <person name="Freeling M."/>
            <person name="Sankoff D."/>
            <person name="Paterson A.H."/>
            <person name="Zhu X."/>
            <person name="Yang X."/>
            <person name="Smith J.A."/>
            <person name="Cushman J.C."/>
            <person name="Paull R.E."/>
            <person name="Yu Q."/>
        </authorList>
    </citation>
    <scope>NUCLEOTIDE SEQUENCE [LARGE SCALE GENOMIC DNA]</scope>
    <source>
        <strain evidence="1">cv. F153</strain>
    </source>
</reference>
<protein>
    <submittedName>
        <fullName evidence="2">Uncharacterized protein LOC109705510</fullName>
    </submittedName>
</protein>
<sequence length="174" mass="19472">MPIRFTASKPSIFFYEQKIGPSARDIDFASLPADSIGAASFPSNDSPLDSKMVSIHYRFVFQCRIGSVRRFVPFFDVASKTVDSLRTVSISAEELSVFSHTSQCLYNGHLLSFPPHPATSPLLRRTFTFLLRAKILRKEANKIRLKLLGSESESNNIQQKLFGSESVDVINPLD</sequence>